<gene>
    <name evidence="2" type="ORF">JVW63_08990</name>
</gene>
<comment type="caution">
    <text evidence="2">The sequence shown here is derived from an EMBL/GenBank/DDBJ whole genome shotgun (WGS) entry which is preliminary data.</text>
</comment>
<dbReference type="Proteomes" id="UP000705983">
    <property type="component" value="Unassembled WGS sequence"/>
</dbReference>
<reference evidence="3" key="1">
    <citation type="submission" date="2021-02" db="EMBL/GenBank/DDBJ databases">
        <title>Leucobacter sp. CX169.</title>
        <authorList>
            <person name="Cheng Y."/>
        </authorList>
    </citation>
    <scope>NUCLEOTIDE SEQUENCE [LARGE SCALE GENOMIC DNA]</scope>
    <source>
        <strain evidence="3">JY899</strain>
    </source>
</reference>
<name>A0ABS2TI88_9ACTO</name>
<organism evidence="2 3">
    <name type="scientific">Flaviflexus equikiangi</name>
    <dbReference type="NCBI Taxonomy" id="2758573"/>
    <lineage>
        <taxon>Bacteria</taxon>
        <taxon>Bacillati</taxon>
        <taxon>Actinomycetota</taxon>
        <taxon>Actinomycetes</taxon>
        <taxon>Actinomycetales</taxon>
        <taxon>Actinomycetaceae</taxon>
        <taxon>Flaviflexus</taxon>
    </lineage>
</organism>
<evidence type="ECO:0000313" key="3">
    <source>
        <dbReference type="Proteomes" id="UP000705983"/>
    </source>
</evidence>
<dbReference type="Gene3D" id="2.40.128.270">
    <property type="match status" value="2"/>
</dbReference>
<keyword evidence="3" id="KW-1185">Reference proteome</keyword>
<dbReference type="PANTHER" id="PTHR35535:SF2">
    <property type="entry name" value="DUF306 DOMAIN-CONTAINING PROTEIN"/>
    <property type="match status" value="1"/>
</dbReference>
<accession>A0ABS2TI88</accession>
<dbReference type="Pfam" id="PF03724">
    <property type="entry name" value="META"/>
    <property type="match status" value="2"/>
</dbReference>
<dbReference type="InterPro" id="IPR005184">
    <property type="entry name" value="DUF306_Meta_HslJ"/>
</dbReference>
<sequence length="246" mass="26357">MKRIGVILALALMAGCGQTEDTMDLSGTSWTASTIAGDDVDHTITAVFSDDTLSGSGGCNRYNGAYEAHDSTISFPQAFMTTLMACDEPVMLMESRYLELLAGVDSYRVEDGVLTFFTEEEPVIRFDEVSQDLSGTSWSVIDYLTESGRTSVLSDVDTMLELAEDGTLRANAGCNTISGTYEADAGVFASSGLGMTEMYCEKPDGLMEQEAGIVEALAAARGYSVEGHTLTLWDADDVIVLTMTSR</sequence>
<evidence type="ECO:0000313" key="2">
    <source>
        <dbReference type="EMBL" id="MBM9433828.1"/>
    </source>
</evidence>
<protein>
    <submittedName>
        <fullName evidence="2">META domain-containing protein</fullName>
    </submittedName>
</protein>
<dbReference type="InterPro" id="IPR053147">
    <property type="entry name" value="Hsp_HslJ-like"/>
</dbReference>
<dbReference type="RefSeq" id="WP_187996941.1">
    <property type="nucleotide sequence ID" value="NZ_JACEXG010000005.1"/>
</dbReference>
<dbReference type="PROSITE" id="PS51257">
    <property type="entry name" value="PROKAR_LIPOPROTEIN"/>
    <property type="match status" value="1"/>
</dbReference>
<feature type="domain" description="DUF306" evidence="1">
    <location>
        <begin position="24"/>
        <end position="126"/>
    </location>
</feature>
<dbReference type="InterPro" id="IPR038670">
    <property type="entry name" value="HslJ-like_sf"/>
</dbReference>
<dbReference type="EMBL" id="JAFFJS010000005">
    <property type="protein sequence ID" value="MBM9433828.1"/>
    <property type="molecule type" value="Genomic_DNA"/>
</dbReference>
<proteinExistence type="predicted"/>
<dbReference type="PANTHER" id="PTHR35535">
    <property type="entry name" value="HEAT SHOCK PROTEIN HSLJ"/>
    <property type="match status" value="1"/>
</dbReference>
<feature type="domain" description="DUF306" evidence="1">
    <location>
        <begin position="131"/>
        <end position="240"/>
    </location>
</feature>
<evidence type="ECO:0000259" key="1">
    <source>
        <dbReference type="Pfam" id="PF03724"/>
    </source>
</evidence>